<evidence type="ECO:0000313" key="2">
    <source>
        <dbReference type="Proteomes" id="UP000187209"/>
    </source>
</evidence>
<gene>
    <name evidence="1" type="ORF">SteCoe_33410</name>
</gene>
<protein>
    <submittedName>
        <fullName evidence="1">Uncharacterized protein</fullName>
    </submittedName>
</protein>
<sequence>MLEVQGLKCKKYEPKRSEKKKSLQLSIFLQSTKPSSSFESPTKSPKLNSLLKYSTFIPTDYPDIILSSELPNIPFYMPKMLSKTPSPLRKTRTNFTKLRLNLYSPGQNQTPAEVVMQNNAKINKRVTKTLHKSLNIGKMKISSQRKSRDFHIGMMKKGISEQEVYLPTIIKIRKTIKGRF</sequence>
<dbReference type="AlphaFoldDB" id="A0A1R2AWY0"/>
<accession>A0A1R2AWY0</accession>
<dbReference type="Proteomes" id="UP000187209">
    <property type="component" value="Unassembled WGS sequence"/>
</dbReference>
<organism evidence="1 2">
    <name type="scientific">Stentor coeruleus</name>
    <dbReference type="NCBI Taxonomy" id="5963"/>
    <lineage>
        <taxon>Eukaryota</taxon>
        <taxon>Sar</taxon>
        <taxon>Alveolata</taxon>
        <taxon>Ciliophora</taxon>
        <taxon>Postciliodesmatophora</taxon>
        <taxon>Heterotrichea</taxon>
        <taxon>Heterotrichida</taxon>
        <taxon>Stentoridae</taxon>
        <taxon>Stentor</taxon>
    </lineage>
</organism>
<dbReference type="EMBL" id="MPUH01001255">
    <property type="protein sequence ID" value="OMJ68982.1"/>
    <property type="molecule type" value="Genomic_DNA"/>
</dbReference>
<name>A0A1R2AWY0_9CILI</name>
<evidence type="ECO:0000313" key="1">
    <source>
        <dbReference type="EMBL" id="OMJ68982.1"/>
    </source>
</evidence>
<reference evidence="1 2" key="1">
    <citation type="submission" date="2016-11" db="EMBL/GenBank/DDBJ databases">
        <title>The macronuclear genome of Stentor coeruleus: a giant cell with tiny introns.</title>
        <authorList>
            <person name="Slabodnick M."/>
            <person name="Ruby J.G."/>
            <person name="Reiff S.B."/>
            <person name="Swart E.C."/>
            <person name="Gosai S."/>
            <person name="Prabakaran S."/>
            <person name="Witkowska E."/>
            <person name="Larue G.E."/>
            <person name="Fisher S."/>
            <person name="Freeman R.M."/>
            <person name="Gunawardena J."/>
            <person name="Chu W."/>
            <person name="Stover N.A."/>
            <person name="Gregory B.D."/>
            <person name="Nowacki M."/>
            <person name="Derisi J."/>
            <person name="Roy S.W."/>
            <person name="Marshall W.F."/>
            <person name="Sood P."/>
        </authorList>
    </citation>
    <scope>NUCLEOTIDE SEQUENCE [LARGE SCALE GENOMIC DNA]</scope>
    <source>
        <strain evidence="1">WM001</strain>
    </source>
</reference>
<comment type="caution">
    <text evidence="1">The sequence shown here is derived from an EMBL/GenBank/DDBJ whole genome shotgun (WGS) entry which is preliminary data.</text>
</comment>
<proteinExistence type="predicted"/>
<keyword evidence="2" id="KW-1185">Reference proteome</keyword>